<keyword evidence="2" id="KW-1185">Reference proteome</keyword>
<dbReference type="Proteomes" id="UP000243459">
    <property type="component" value="Chromosome 6"/>
</dbReference>
<evidence type="ECO:0000313" key="2">
    <source>
        <dbReference type="Proteomes" id="UP000243459"/>
    </source>
</evidence>
<proteinExistence type="predicted"/>
<protein>
    <submittedName>
        <fullName evidence="1">Uncharacterized protein</fullName>
    </submittedName>
</protein>
<evidence type="ECO:0000313" key="1">
    <source>
        <dbReference type="EMBL" id="ONK65713.1"/>
    </source>
</evidence>
<dbReference type="Gramene" id="ONK65713">
    <property type="protein sequence ID" value="ONK65713"/>
    <property type="gene ID" value="A4U43_C06F170"/>
</dbReference>
<sequence>MSFYPLFFLRLSMHTKLRRLYGGTGSRVVHVIPPTTLGFWMFFFGGHSPLISQHNIHSLPTYLPISDVVAVYEFDVKAVDWLVLEVSPSGAIKSSTVVLHCSKGMITRAKVRL</sequence>
<gene>
    <name evidence="1" type="ORF">A4U43_C06F170</name>
</gene>
<name>A0A5P1EIZ1_ASPOF</name>
<reference evidence="2" key="1">
    <citation type="journal article" date="2017" name="Nat. Commun.">
        <title>The asparagus genome sheds light on the origin and evolution of a young Y chromosome.</title>
        <authorList>
            <person name="Harkess A."/>
            <person name="Zhou J."/>
            <person name="Xu C."/>
            <person name="Bowers J.E."/>
            <person name="Van der Hulst R."/>
            <person name="Ayyampalayam S."/>
            <person name="Mercati F."/>
            <person name="Riccardi P."/>
            <person name="McKain M.R."/>
            <person name="Kakrana A."/>
            <person name="Tang H."/>
            <person name="Ray J."/>
            <person name="Groenendijk J."/>
            <person name="Arikit S."/>
            <person name="Mathioni S.M."/>
            <person name="Nakano M."/>
            <person name="Shan H."/>
            <person name="Telgmann-Rauber A."/>
            <person name="Kanno A."/>
            <person name="Yue Z."/>
            <person name="Chen H."/>
            <person name="Li W."/>
            <person name="Chen Y."/>
            <person name="Xu X."/>
            <person name="Zhang Y."/>
            <person name="Luo S."/>
            <person name="Chen H."/>
            <person name="Gao J."/>
            <person name="Mao Z."/>
            <person name="Pires J.C."/>
            <person name="Luo M."/>
            <person name="Kudrna D."/>
            <person name="Wing R.A."/>
            <person name="Meyers B.C."/>
            <person name="Yi K."/>
            <person name="Kong H."/>
            <person name="Lavrijsen P."/>
            <person name="Sunseri F."/>
            <person name="Falavigna A."/>
            <person name="Ye Y."/>
            <person name="Leebens-Mack J.H."/>
            <person name="Chen G."/>
        </authorList>
    </citation>
    <scope>NUCLEOTIDE SEQUENCE [LARGE SCALE GENOMIC DNA]</scope>
    <source>
        <strain evidence="2">cv. DH0086</strain>
    </source>
</reference>
<dbReference type="EMBL" id="CM007386">
    <property type="protein sequence ID" value="ONK65713.1"/>
    <property type="molecule type" value="Genomic_DNA"/>
</dbReference>
<accession>A0A5P1EIZ1</accession>
<dbReference type="AlphaFoldDB" id="A0A5P1EIZ1"/>
<organism evidence="1 2">
    <name type="scientific">Asparagus officinalis</name>
    <name type="common">Garden asparagus</name>
    <dbReference type="NCBI Taxonomy" id="4686"/>
    <lineage>
        <taxon>Eukaryota</taxon>
        <taxon>Viridiplantae</taxon>
        <taxon>Streptophyta</taxon>
        <taxon>Embryophyta</taxon>
        <taxon>Tracheophyta</taxon>
        <taxon>Spermatophyta</taxon>
        <taxon>Magnoliopsida</taxon>
        <taxon>Liliopsida</taxon>
        <taxon>Asparagales</taxon>
        <taxon>Asparagaceae</taxon>
        <taxon>Asparagoideae</taxon>
        <taxon>Asparagus</taxon>
    </lineage>
</organism>